<feature type="signal peptide" evidence="1">
    <location>
        <begin position="1"/>
        <end position="27"/>
    </location>
</feature>
<gene>
    <name evidence="2" type="ORF">SAMN05216412_11041</name>
</gene>
<evidence type="ECO:0000313" key="2">
    <source>
        <dbReference type="EMBL" id="SET61416.1"/>
    </source>
</evidence>
<proteinExistence type="predicted"/>
<feature type="chain" id="PRO_5010296742" evidence="1">
    <location>
        <begin position="28"/>
        <end position="110"/>
    </location>
</feature>
<organism evidence="2 3">
    <name type="scientific">Nitrosospira multiformis</name>
    <dbReference type="NCBI Taxonomy" id="1231"/>
    <lineage>
        <taxon>Bacteria</taxon>
        <taxon>Pseudomonadati</taxon>
        <taxon>Pseudomonadota</taxon>
        <taxon>Betaproteobacteria</taxon>
        <taxon>Nitrosomonadales</taxon>
        <taxon>Nitrosomonadaceae</taxon>
        <taxon>Nitrosospira</taxon>
    </lineage>
</organism>
<dbReference type="AlphaFoldDB" id="A0A1I0FT46"/>
<dbReference type="EMBL" id="FOHI01000010">
    <property type="protein sequence ID" value="SET61416.1"/>
    <property type="molecule type" value="Genomic_DNA"/>
</dbReference>
<dbReference type="Proteomes" id="UP000183339">
    <property type="component" value="Unassembled WGS sequence"/>
</dbReference>
<sequence>MKTAKAVLAGIGAAILFSMGPNTIVQAQPGLISVDLRNVANDIAKDINVDVNQIPATVQAPVSVATLVCGIAADVLGTQAASGTGSCMAMGTSSALDQIVLEQIKRMRKM</sequence>
<dbReference type="RefSeq" id="WP_074709097.1">
    <property type="nucleotide sequence ID" value="NZ_FOHI01000010.1"/>
</dbReference>
<reference evidence="2 3" key="1">
    <citation type="submission" date="2016-10" db="EMBL/GenBank/DDBJ databases">
        <authorList>
            <person name="de Groot N.N."/>
        </authorList>
    </citation>
    <scope>NUCLEOTIDE SEQUENCE [LARGE SCALE GENOMIC DNA]</scope>
    <source>
        <strain evidence="2 3">Nl7</strain>
    </source>
</reference>
<evidence type="ECO:0000256" key="1">
    <source>
        <dbReference type="SAM" id="SignalP"/>
    </source>
</evidence>
<dbReference type="OrthoDB" id="8566392at2"/>
<keyword evidence="1" id="KW-0732">Signal</keyword>
<evidence type="ECO:0000313" key="3">
    <source>
        <dbReference type="Proteomes" id="UP000183339"/>
    </source>
</evidence>
<protein>
    <submittedName>
        <fullName evidence="2">Uncharacterized protein</fullName>
    </submittedName>
</protein>
<accession>A0A1I0FT46</accession>
<name>A0A1I0FT46_9PROT</name>